<evidence type="ECO:0000256" key="1">
    <source>
        <dbReference type="ARBA" id="ARBA00004479"/>
    </source>
</evidence>
<keyword evidence="12" id="KW-0863">Zinc-finger</keyword>
<evidence type="ECO:0000256" key="7">
    <source>
        <dbReference type="ARBA" id="ARBA00022840"/>
    </source>
</evidence>
<dbReference type="Gene3D" id="4.10.60.10">
    <property type="entry name" value="Zinc finger, CCHC-type"/>
    <property type="match status" value="1"/>
</dbReference>
<comment type="catalytic activity">
    <reaction evidence="11">
        <text>L-seryl-[protein] + ATP = O-phospho-L-seryl-[protein] + ADP + H(+)</text>
        <dbReference type="Rhea" id="RHEA:17989"/>
        <dbReference type="Rhea" id="RHEA-COMP:9863"/>
        <dbReference type="Rhea" id="RHEA-COMP:11604"/>
        <dbReference type="ChEBI" id="CHEBI:15378"/>
        <dbReference type="ChEBI" id="CHEBI:29999"/>
        <dbReference type="ChEBI" id="CHEBI:30616"/>
        <dbReference type="ChEBI" id="CHEBI:83421"/>
        <dbReference type="ChEBI" id="CHEBI:456216"/>
        <dbReference type="EC" id="2.7.11.1"/>
    </reaction>
</comment>
<keyword evidence="15" id="KW-0812">Transmembrane</keyword>
<dbReference type="InterPro" id="IPR036875">
    <property type="entry name" value="Znf_CCHC_sf"/>
</dbReference>
<gene>
    <name evidence="15" type="ORF">CTI12_AA168570</name>
</gene>
<dbReference type="GO" id="GO:0004674">
    <property type="term" value="F:protein serine/threonine kinase activity"/>
    <property type="evidence" value="ECO:0007669"/>
    <property type="project" value="UniProtKB-EC"/>
</dbReference>
<dbReference type="Proteomes" id="UP000245207">
    <property type="component" value="Unassembled WGS sequence"/>
</dbReference>
<dbReference type="PANTHER" id="PTHR48006:SF68">
    <property type="entry name" value="PROTEIN KINASE DOMAIN-CONTAINING PROTEIN"/>
    <property type="match status" value="1"/>
</dbReference>
<keyword evidence="5" id="KW-0732">Signal</keyword>
<evidence type="ECO:0000259" key="14">
    <source>
        <dbReference type="PROSITE" id="PS50158"/>
    </source>
</evidence>
<dbReference type="GO" id="GO:0003676">
    <property type="term" value="F:nucleic acid binding"/>
    <property type="evidence" value="ECO:0007669"/>
    <property type="project" value="InterPro"/>
</dbReference>
<protein>
    <recommendedName>
        <fullName evidence="2">non-specific serine/threonine protein kinase</fullName>
        <ecNumber evidence="2">2.7.11.1</ecNumber>
    </recommendedName>
</protein>
<keyword evidence="12" id="KW-0479">Metal-binding</keyword>
<dbReference type="PROSITE" id="PS50158">
    <property type="entry name" value="ZF_CCHC"/>
    <property type="match status" value="1"/>
</dbReference>
<evidence type="ECO:0000256" key="2">
    <source>
        <dbReference type="ARBA" id="ARBA00012513"/>
    </source>
</evidence>
<organism evidence="15 16">
    <name type="scientific">Artemisia annua</name>
    <name type="common">Sweet wormwood</name>
    <dbReference type="NCBI Taxonomy" id="35608"/>
    <lineage>
        <taxon>Eukaryota</taxon>
        <taxon>Viridiplantae</taxon>
        <taxon>Streptophyta</taxon>
        <taxon>Embryophyta</taxon>
        <taxon>Tracheophyta</taxon>
        <taxon>Spermatophyta</taxon>
        <taxon>Magnoliopsida</taxon>
        <taxon>eudicotyledons</taxon>
        <taxon>Gunneridae</taxon>
        <taxon>Pentapetalae</taxon>
        <taxon>asterids</taxon>
        <taxon>campanulids</taxon>
        <taxon>Asterales</taxon>
        <taxon>Asteraceae</taxon>
        <taxon>Asteroideae</taxon>
        <taxon>Anthemideae</taxon>
        <taxon>Artemisiinae</taxon>
        <taxon>Artemisia</taxon>
    </lineage>
</organism>
<keyword evidence="15" id="KW-0418">Kinase</keyword>
<comment type="catalytic activity">
    <reaction evidence="10">
        <text>L-threonyl-[protein] + ATP = O-phospho-L-threonyl-[protein] + ADP + H(+)</text>
        <dbReference type="Rhea" id="RHEA:46608"/>
        <dbReference type="Rhea" id="RHEA-COMP:11060"/>
        <dbReference type="Rhea" id="RHEA-COMP:11605"/>
        <dbReference type="ChEBI" id="CHEBI:15378"/>
        <dbReference type="ChEBI" id="CHEBI:30013"/>
        <dbReference type="ChEBI" id="CHEBI:30616"/>
        <dbReference type="ChEBI" id="CHEBI:61977"/>
        <dbReference type="ChEBI" id="CHEBI:456216"/>
        <dbReference type="EC" id="2.7.11.1"/>
    </reaction>
</comment>
<proteinExistence type="predicted"/>
<name>A0A2U1PCP0_ARTAN</name>
<evidence type="ECO:0000256" key="8">
    <source>
        <dbReference type="ARBA" id="ARBA00023170"/>
    </source>
</evidence>
<dbReference type="STRING" id="35608.A0A2U1PCP0"/>
<keyword evidence="12" id="KW-0862">Zinc</keyword>
<evidence type="ECO:0000256" key="5">
    <source>
        <dbReference type="ARBA" id="ARBA00022729"/>
    </source>
</evidence>
<keyword evidence="7" id="KW-0067">ATP-binding</keyword>
<sequence length="269" mass="30659">MAYQPEAKKYPPKKKENPKKDQACHQCHEVGHWKRNCPLYLEELRAKKQKYVGNPSTSVTFTIGCLRVTTVLQVGDGSILLCLSRYVPYNHFASNPDYGPCCTIYIVEASYLSTFKLGHFTRYSTSNNPGKRVFDVYVQRELEIKDFEIVKEAGGAGRPLAYVLQEWGCLLKLVDPDLGSKYSSEEAMIILNVALLCTNALPAFRPTMPQAMDIRVERLLKISYQKLGFQLSIKSLLGYSTINPKFRALRNHFWQDTRETLTIVDDLCT</sequence>
<evidence type="ECO:0000256" key="6">
    <source>
        <dbReference type="ARBA" id="ARBA00022741"/>
    </source>
</evidence>
<evidence type="ECO:0000313" key="16">
    <source>
        <dbReference type="Proteomes" id="UP000245207"/>
    </source>
</evidence>
<keyword evidence="8" id="KW-0675">Receptor</keyword>
<dbReference type="SUPFAM" id="SSF57756">
    <property type="entry name" value="Retrovirus zinc finger-like domains"/>
    <property type="match status" value="1"/>
</dbReference>
<evidence type="ECO:0000256" key="12">
    <source>
        <dbReference type="PROSITE-ProRule" id="PRU00047"/>
    </source>
</evidence>
<evidence type="ECO:0000256" key="9">
    <source>
        <dbReference type="ARBA" id="ARBA00023180"/>
    </source>
</evidence>
<reference evidence="15 16" key="1">
    <citation type="journal article" date="2018" name="Mol. Plant">
        <title>The genome of Artemisia annua provides insight into the evolution of Asteraceae family and artemisinin biosynthesis.</title>
        <authorList>
            <person name="Shen Q."/>
            <person name="Zhang L."/>
            <person name="Liao Z."/>
            <person name="Wang S."/>
            <person name="Yan T."/>
            <person name="Shi P."/>
            <person name="Liu M."/>
            <person name="Fu X."/>
            <person name="Pan Q."/>
            <person name="Wang Y."/>
            <person name="Lv Z."/>
            <person name="Lu X."/>
            <person name="Zhang F."/>
            <person name="Jiang W."/>
            <person name="Ma Y."/>
            <person name="Chen M."/>
            <person name="Hao X."/>
            <person name="Li L."/>
            <person name="Tang Y."/>
            <person name="Lv G."/>
            <person name="Zhou Y."/>
            <person name="Sun X."/>
            <person name="Brodelius P.E."/>
            <person name="Rose J.K.C."/>
            <person name="Tang K."/>
        </authorList>
    </citation>
    <scope>NUCLEOTIDE SEQUENCE [LARGE SCALE GENOMIC DNA]</scope>
    <source>
        <strain evidence="16">cv. Huhao1</strain>
        <tissue evidence="15">Leaf</tissue>
    </source>
</reference>
<evidence type="ECO:0000256" key="4">
    <source>
        <dbReference type="ARBA" id="ARBA00022679"/>
    </source>
</evidence>
<keyword evidence="15" id="KW-0472">Membrane</keyword>
<keyword evidence="4" id="KW-0808">Transferase</keyword>
<dbReference type="GO" id="GO:0016020">
    <property type="term" value="C:membrane"/>
    <property type="evidence" value="ECO:0007669"/>
    <property type="project" value="UniProtKB-SubCell"/>
</dbReference>
<dbReference type="InterPro" id="IPR001878">
    <property type="entry name" value="Znf_CCHC"/>
</dbReference>
<dbReference type="PANTHER" id="PTHR48006">
    <property type="entry name" value="LEUCINE-RICH REPEAT-CONTAINING PROTEIN DDB_G0281931-RELATED"/>
    <property type="match status" value="1"/>
</dbReference>
<evidence type="ECO:0000256" key="3">
    <source>
        <dbReference type="ARBA" id="ARBA00022553"/>
    </source>
</evidence>
<dbReference type="InterPro" id="IPR021720">
    <property type="entry name" value="Malectin_dom"/>
</dbReference>
<evidence type="ECO:0000256" key="13">
    <source>
        <dbReference type="SAM" id="MobiDB-lite"/>
    </source>
</evidence>
<accession>A0A2U1PCP0</accession>
<dbReference type="EC" id="2.7.11.1" evidence="2"/>
<dbReference type="GO" id="GO:0005524">
    <property type="term" value="F:ATP binding"/>
    <property type="evidence" value="ECO:0007669"/>
    <property type="project" value="UniProtKB-KW"/>
</dbReference>
<dbReference type="GO" id="GO:0008270">
    <property type="term" value="F:zinc ion binding"/>
    <property type="evidence" value="ECO:0007669"/>
    <property type="project" value="UniProtKB-KW"/>
</dbReference>
<dbReference type="EMBL" id="PKPP01001344">
    <property type="protein sequence ID" value="PWA83490.1"/>
    <property type="molecule type" value="Genomic_DNA"/>
</dbReference>
<evidence type="ECO:0000256" key="10">
    <source>
        <dbReference type="ARBA" id="ARBA00047899"/>
    </source>
</evidence>
<feature type="region of interest" description="Disordered" evidence="13">
    <location>
        <begin position="1"/>
        <end position="21"/>
    </location>
</feature>
<dbReference type="Gene3D" id="2.60.120.430">
    <property type="entry name" value="Galactose-binding lectin"/>
    <property type="match status" value="1"/>
</dbReference>
<comment type="caution">
    <text evidence="15">The sequence shown here is derived from an EMBL/GenBank/DDBJ whole genome shotgun (WGS) entry which is preliminary data.</text>
</comment>
<evidence type="ECO:0000313" key="15">
    <source>
        <dbReference type="EMBL" id="PWA83490.1"/>
    </source>
</evidence>
<keyword evidence="3" id="KW-0597">Phosphoprotein</keyword>
<keyword evidence="6" id="KW-0547">Nucleotide-binding</keyword>
<feature type="domain" description="CCHC-type" evidence="14">
    <location>
        <begin position="24"/>
        <end position="38"/>
    </location>
</feature>
<comment type="subcellular location">
    <subcellularLocation>
        <location evidence="1">Membrane</location>
        <topology evidence="1">Single-pass type I membrane protein</topology>
    </subcellularLocation>
</comment>
<evidence type="ECO:0000256" key="11">
    <source>
        <dbReference type="ARBA" id="ARBA00048679"/>
    </source>
</evidence>
<dbReference type="OrthoDB" id="851312at2759"/>
<dbReference type="Pfam" id="PF11721">
    <property type="entry name" value="Malectin"/>
    <property type="match status" value="1"/>
</dbReference>
<dbReference type="InterPro" id="IPR051824">
    <property type="entry name" value="LRR_Rcpt-Like_S/T_Kinase"/>
</dbReference>
<keyword evidence="16" id="KW-1185">Reference proteome</keyword>
<dbReference type="AlphaFoldDB" id="A0A2U1PCP0"/>
<keyword evidence="9" id="KW-0325">Glycoprotein</keyword>